<reference evidence="3 4" key="1">
    <citation type="journal article" date="2023" name="Plants (Basel)">
        <title>Bridging the Gap: Combining Genomics and Transcriptomics Approaches to Understand Stylosanthes scabra, an Orphan Legume from the Brazilian Caatinga.</title>
        <authorList>
            <person name="Ferreira-Neto J.R.C."/>
            <person name="da Silva M.D."/>
            <person name="Binneck E."/>
            <person name="de Melo N.F."/>
            <person name="da Silva R.H."/>
            <person name="de Melo A.L.T.M."/>
            <person name="Pandolfi V."/>
            <person name="Bustamante F.O."/>
            <person name="Brasileiro-Vidal A.C."/>
            <person name="Benko-Iseppon A.M."/>
        </authorList>
    </citation>
    <scope>NUCLEOTIDE SEQUENCE [LARGE SCALE GENOMIC DNA]</scope>
    <source>
        <tissue evidence="3">Leaves</tissue>
    </source>
</reference>
<feature type="compositionally biased region" description="Basic and acidic residues" evidence="1">
    <location>
        <begin position="9"/>
        <end position="21"/>
    </location>
</feature>
<protein>
    <recommendedName>
        <fullName evidence="2">CRC domain-containing protein</fullName>
    </recommendedName>
</protein>
<feature type="domain" description="CRC" evidence="2">
    <location>
        <begin position="138"/>
        <end position="172"/>
    </location>
</feature>
<evidence type="ECO:0000259" key="2">
    <source>
        <dbReference type="Pfam" id="PF03638"/>
    </source>
</evidence>
<comment type="caution">
    <text evidence="3">The sequence shown here is derived from an EMBL/GenBank/DDBJ whole genome shotgun (WGS) entry which is preliminary data.</text>
</comment>
<evidence type="ECO:0000313" key="4">
    <source>
        <dbReference type="Proteomes" id="UP001341840"/>
    </source>
</evidence>
<feature type="region of interest" description="Disordered" evidence="1">
    <location>
        <begin position="1"/>
        <end position="23"/>
    </location>
</feature>
<dbReference type="Proteomes" id="UP001341840">
    <property type="component" value="Unassembled WGS sequence"/>
</dbReference>
<feature type="non-terminal residue" evidence="3">
    <location>
        <position position="1"/>
    </location>
</feature>
<feature type="region of interest" description="Disordered" evidence="1">
    <location>
        <begin position="173"/>
        <end position="211"/>
    </location>
</feature>
<organism evidence="3 4">
    <name type="scientific">Stylosanthes scabra</name>
    <dbReference type="NCBI Taxonomy" id="79078"/>
    <lineage>
        <taxon>Eukaryota</taxon>
        <taxon>Viridiplantae</taxon>
        <taxon>Streptophyta</taxon>
        <taxon>Embryophyta</taxon>
        <taxon>Tracheophyta</taxon>
        <taxon>Spermatophyta</taxon>
        <taxon>Magnoliopsida</taxon>
        <taxon>eudicotyledons</taxon>
        <taxon>Gunneridae</taxon>
        <taxon>Pentapetalae</taxon>
        <taxon>rosids</taxon>
        <taxon>fabids</taxon>
        <taxon>Fabales</taxon>
        <taxon>Fabaceae</taxon>
        <taxon>Papilionoideae</taxon>
        <taxon>50 kb inversion clade</taxon>
        <taxon>dalbergioids sensu lato</taxon>
        <taxon>Dalbergieae</taxon>
        <taxon>Pterocarpus clade</taxon>
        <taxon>Stylosanthes</taxon>
    </lineage>
</organism>
<evidence type="ECO:0000313" key="3">
    <source>
        <dbReference type="EMBL" id="MED6196530.1"/>
    </source>
</evidence>
<keyword evidence="4" id="KW-1185">Reference proteome</keyword>
<dbReference type="Pfam" id="PF03638">
    <property type="entry name" value="TCR"/>
    <property type="match status" value="1"/>
</dbReference>
<dbReference type="EMBL" id="JASCZI010211765">
    <property type="protein sequence ID" value="MED6196530.1"/>
    <property type="molecule type" value="Genomic_DNA"/>
</dbReference>
<proteinExistence type="predicted"/>
<dbReference type="InterPro" id="IPR005172">
    <property type="entry name" value="CRC"/>
</dbReference>
<name>A0ABU6XEP1_9FABA</name>
<evidence type="ECO:0000256" key="1">
    <source>
        <dbReference type="SAM" id="MobiDB-lite"/>
    </source>
</evidence>
<sequence>GQGQGDQGDDQRKDKGKDKAQELINHPPQGCECGRQNKCRDPDVCRCKERGEPCTLICKCYKSVCVNKGHVERPSIIRCGCQSRRCRTGHCSCKDCENKDRRVQEDGSAKRPRTLSLFRTEPGDLKTALFVERIDIISCVCQVGRCITGHCICFNQDRSCNPACSCKDCVNKDRNDDDKVQDDGSAKRSRTLSLFSTEPGDLKTAPSSSNA</sequence>
<feature type="compositionally biased region" description="Basic and acidic residues" evidence="1">
    <location>
        <begin position="173"/>
        <end position="186"/>
    </location>
</feature>
<accession>A0ABU6XEP1</accession>
<gene>
    <name evidence="3" type="ORF">PIB30_048380</name>
</gene>